<dbReference type="GO" id="GO:0005524">
    <property type="term" value="F:ATP binding"/>
    <property type="evidence" value="ECO:0007669"/>
    <property type="project" value="UniProtKB-KW"/>
</dbReference>
<dbReference type="FunFam" id="3.30.450.90:FF:000001">
    <property type="entry name" value="Type II secretion system ATPase GspE"/>
    <property type="match status" value="1"/>
</dbReference>
<dbReference type="SUPFAM" id="SSF52540">
    <property type="entry name" value="P-loop containing nucleoside triphosphate hydrolases"/>
    <property type="match status" value="1"/>
</dbReference>
<dbReference type="GO" id="GO:0016887">
    <property type="term" value="F:ATP hydrolysis activity"/>
    <property type="evidence" value="ECO:0007669"/>
    <property type="project" value="TreeGrafter"/>
</dbReference>
<dbReference type="EMBL" id="LR778301">
    <property type="protein sequence ID" value="CAB1369336.1"/>
    <property type="molecule type" value="Genomic_DNA"/>
</dbReference>
<dbReference type="Gene3D" id="3.30.300.160">
    <property type="entry name" value="Type II secretion system, protein E, N-terminal domain"/>
    <property type="match status" value="1"/>
</dbReference>
<keyword evidence="2" id="KW-0547">Nucleotide-binding</keyword>
<gene>
    <name evidence="4" type="ORF">DENOEST_2171</name>
</gene>
<dbReference type="SUPFAM" id="SSF52172">
    <property type="entry name" value="CheY-like"/>
    <property type="match status" value="1"/>
</dbReference>
<organism evidence="4 5">
    <name type="scientific">Denitratisoma oestradiolicum</name>
    <dbReference type="NCBI Taxonomy" id="311182"/>
    <lineage>
        <taxon>Bacteria</taxon>
        <taxon>Pseudomonadati</taxon>
        <taxon>Pseudomonadota</taxon>
        <taxon>Betaproteobacteria</taxon>
        <taxon>Nitrosomonadales</taxon>
        <taxon>Sterolibacteriaceae</taxon>
        <taxon>Denitratisoma</taxon>
    </lineage>
</organism>
<evidence type="ECO:0000256" key="3">
    <source>
        <dbReference type="ARBA" id="ARBA00022840"/>
    </source>
</evidence>
<dbReference type="OrthoDB" id="5289285at2"/>
<proteinExistence type="inferred from homology"/>
<dbReference type="CDD" id="cd17569">
    <property type="entry name" value="REC_HupR-like"/>
    <property type="match status" value="1"/>
</dbReference>
<dbReference type="Pfam" id="PF00437">
    <property type="entry name" value="T2SSE"/>
    <property type="match status" value="1"/>
</dbReference>
<dbReference type="Gene3D" id="3.30.450.90">
    <property type="match status" value="1"/>
</dbReference>
<evidence type="ECO:0000256" key="1">
    <source>
        <dbReference type="ARBA" id="ARBA00006611"/>
    </source>
</evidence>
<dbReference type="InterPro" id="IPR011006">
    <property type="entry name" value="CheY-like_superfamily"/>
</dbReference>
<dbReference type="PROSITE" id="PS50110">
    <property type="entry name" value="RESPONSE_REGULATORY"/>
    <property type="match status" value="1"/>
</dbReference>
<dbReference type="Pfam" id="PF00072">
    <property type="entry name" value="Response_reg"/>
    <property type="match status" value="1"/>
</dbReference>
<dbReference type="RefSeq" id="WP_145770882.1">
    <property type="nucleotide sequence ID" value="NZ_LR778301.1"/>
</dbReference>
<reference evidence="4 5" key="1">
    <citation type="submission" date="2020-03" db="EMBL/GenBank/DDBJ databases">
        <authorList>
            <consortium name="Genoscope - CEA"/>
            <person name="William W."/>
        </authorList>
    </citation>
    <scope>NUCLEOTIDE SEQUENCE [LARGE SCALE GENOMIC DNA]</scope>
    <source>
        <strain evidence="5">DSM 16959</strain>
    </source>
</reference>
<dbReference type="InterPro" id="IPR027417">
    <property type="entry name" value="P-loop_NTPase"/>
</dbReference>
<dbReference type="Proteomes" id="UP000515733">
    <property type="component" value="Chromosome"/>
</dbReference>
<dbReference type="SMART" id="SM00382">
    <property type="entry name" value="AAA"/>
    <property type="match status" value="1"/>
</dbReference>
<evidence type="ECO:0000313" key="4">
    <source>
        <dbReference type="EMBL" id="CAB1369336.1"/>
    </source>
</evidence>
<dbReference type="AlphaFoldDB" id="A0A6S6Y295"/>
<dbReference type="KEGG" id="doe:DENOEST_2171"/>
<dbReference type="Gene3D" id="3.40.50.300">
    <property type="entry name" value="P-loop containing nucleotide triphosphate hydrolases"/>
    <property type="match status" value="1"/>
</dbReference>
<dbReference type="InterPro" id="IPR001789">
    <property type="entry name" value="Sig_transdc_resp-reg_receiver"/>
</dbReference>
<dbReference type="SUPFAM" id="SSF160246">
    <property type="entry name" value="EspE N-terminal domain-like"/>
    <property type="match status" value="1"/>
</dbReference>
<evidence type="ECO:0000256" key="2">
    <source>
        <dbReference type="ARBA" id="ARBA00022741"/>
    </source>
</evidence>
<dbReference type="InterPro" id="IPR037257">
    <property type="entry name" value="T2SS_E_N_sf"/>
</dbReference>
<dbReference type="SMART" id="SM00448">
    <property type="entry name" value="REC"/>
    <property type="match status" value="1"/>
</dbReference>
<dbReference type="InterPro" id="IPR007831">
    <property type="entry name" value="T2SS_GspE_N"/>
</dbReference>
<dbReference type="CDD" id="cd01129">
    <property type="entry name" value="PulE-GspE-like"/>
    <property type="match status" value="1"/>
</dbReference>
<name>A0A6S6Y295_9PROT</name>
<dbReference type="Pfam" id="PF05157">
    <property type="entry name" value="MshEN"/>
    <property type="match status" value="1"/>
</dbReference>
<protein>
    <submittedName>
        <fullName evidence="4">Secretion system protein E</fullName>
    </submittedName>
</protein>
<dbReference type="PROSITE" id="PS00662">
    <property type="entry name" value="T2SP_E"/>
    <property type="match status" value="1"/>
</dbReference>
<dbReference type="Gene3D" id="3.40.50.2300">
    <property type="match status" value="1"/>
</dbReference>
<dbReference type="InterPro" id="IPR001482">
    <property type="entry name" value="T2SS/T4SS_dom"/>
</dbReference>
<dbReference type="PANTHER" id="PTHR30258">
    <property type="entry name" value="TYPE II SECRETION SYSTEM PROTEIN GSPE-RELATED"/>
    <property type="match status" value="1"/>
</dbReference>
<evidence type="ECO:0000313" key="5">
    <source>
        <dbReference type="Proteomes" id="UP000515733"/>
    </source>
</evidence>
<accession>A0A6S6Y295</accession>
<dbReference type="InterPro" id="IPR003593">
    <property type="entry name" value="AAA+_ATPase"/>
</dbReference>
<keyword evidence="5" id="KW-1185">Reference proteome</keyword>
<sequence>MNDYSALFTGKADASPEAPATRYRLLIVDDEPGVVKALTRVFHRENYEVVTAASGAEGLQRLGEAVTHLVISDYMMPAMNGAHFLRQVKERSPDTIRIMLTGHADTGAVLGAINEGAVYKFILKPWNDDDLRITVGIALEQFDLVQKNRLLSRENAQKAKEISALTRLSVTNRSQLGFMLNKKGLLSTAQIQELVRLVETRKEPMIKLLLEKGWVSERAIRDILKKDLLIEEVHLKEFPVDTALAELIPHSFCERQLVVPLRLDGRTLMLAMADPLDAGLISDVRFTAGLDLNVVTADAAAIQAKIEEIYGDRQMDFKELETLVTSKDPYEGIEVVIEEDDAASLEDLLRETEEPPAIRLVNAILLEAIRLGASDIHIQPRTKSVVVRYRIDGVLVDKIHIPHQLHQPLVSRLKIMSQLDISERRRPQDGRITVKTPLRIVDLRMSTLPTINGEKVVMRILDRNSAVVDLSALGFSSGNLALIEDMAARPQGMILATGPTGSGKTTTLYSLLQHNANPTKNYVTIEDPVEYYLDMAGQVLVREKIGLTFPLILRSLLRQDPDVMLLGEIRDFETAEVAFHAALTGHQVFSTLHTNSAVATIARLFDLGLKPYVVASALEGIIAQRLVRRICPDCREEVVPDARLQQRLGSAFATGGLRAYRGKGCGRCNGSGYQKRLGIYEVLGFDDELRNCVSSGASILEIGRMASRKGMHSLVQDAAEKVTSGDTDLEEVLRVLGPQAAME</sequence>
<comment type="similarity">
    <text evidence="1">Belongs to the GSP E family.</text>
</comment>
<dbReference type="GO" id="GO:0005886">
    <property type="term" value="C:plasma membrane"/>
    <property type="evidence" value="ECO:0007669"/>
    <property type="project" value="TreeGrafter"/>
</dbReference>
<keyword evidence="3" id="KW-0067">ATP-binding</keyword>
<dbReference type="PANTHER" id="PTHR30258:SF3">
    <property type="entry name" value="SLL1921 PROTEIN"/>
    <property type="match status" value="1"/>
</dbReference>
<dbReference type="GO" id="GO:0000160">
    <property type="term" value="P:phosphorelay signal transduction system"/>
    <property type="evidence" value="ECO:0007669"/>
    <property type="project" value="InterPro"/>
</dbReference>